<dbReference type="Pfam" id="PF01625">
    <property type="entry name" value="PMSR"/>
    <property type="match status" value="1"/>
</dbReference>
<dbReference type="GO" id="GO:0033744">
    <property type="term" value="F:L-methionine:thioredoxin-disulfide S-oxidoreductase activity"/>
    <property type="evidence" value="ECO:0007669"/>
    <property type="project" value="RHEA"/>
</dbReference>
<dbReference type="EMBL" id="CP008884">
    <property type="protein sequence ID" value="AIF48521.1"/>
    <property type="molecule type" value="Genomic_DNA"/>
</dbReference>
<proteinExistence type="inferred from homology"/>
<comment type="function">
    <text evidence="4">Has an important function as a repair enzyme for proteins that have been inactivated by oxidation. Catalyzes the reversible oxidation-reduction of methionine sulfoxide in proteins to methionine.</text>
</comment>
<evidence type="ECO:0000313" key="7">
    <source>
        <dbReference type="EMBL" id="AIF48521.1"/>
    </source>
</evidence>
<evidence type="ECO:0000256" key="1">
    <source>
        <dbReference type="ARBA" id="ARBA00023002"/>
    </source>
</evidence>
<dbReference type="SUPFAM" id="SSF55068">
    <property type="entry name" value="Peptide methionine sulfoxide reductase"/>
    <property type="match status" value="1"/>
</dbReference>
<dbReference type="PROSITE" id="PS51257">
    <property type="entry name" value="PROKAR_LIPOPROTEIN"/>
    <property type="match status" value="1"/>
</dbReference>
<feature type="domain" description="Peptide methionine sulphoxide reductase MsrA" evidence="6">
    <location>
        <begin position="57"/>
        <end position="208"/>
    </location>
</feature>
<feature type="active site" evidence="4">
    <location>
        <position position="63"/>
    </location>
</feature>
<evidence type="ECO:0000256" key="4">
    <source>
        <dbReference type="HAMAP-Rule" id="MF_01401"/>
    </source>
</evidence>
<protein>
    <recommendedName>
        <fullName evidence="4">Peptide methionine sulfoxide reductase MsrA</fullName>
        <shortName evidence="4">Protein-methionine-S-oxide reductase</shortName>
        <ecNumber evidence="4">1.8.4.11</ecNumber>
    </recommendedName>
    <alternativeName>
        <fullName evidence="4">Peptide-methionine (S)-S-oxide reductase</fullName>
        <shortName evidence="4">Peptide Met(O) reductase</shortName>
    </alternativeName>
</protein>
<evidence type="ECO:0000256" key="2">
    <source>
        <dbReference type="ARBA" id="ARBA00047806"/>
    </source>
</evidence>
<dbReference type="Proteomes" id="UP000027987">
    <property type="component" value="Chromosome"/>
</dbReference>
<keyword evidence="8" id="KW-1185">Reference proteome</keyword>
<comment type="catalytic activity">
    <reaction evidence="2 4">
        <text>L-methionyl-[protein] + [thioredoxin]-disulfide + H2O = L-methionyl-(S)-S-oxide-[protein] + [thioredoxin]-dithiol</text>
        <dbReference type="Rhea" id="RHEA:14217"/>
        <dbReference type="Rhea" id="RHEA-COMP:10698"/>
        <dbReference type="Rhea" id="RHEA-COMP:10700"/>
        <dbReference type="Rhea" id="RHEA-COMP:12313"/>
        <dbReference type="Rhea" id="RHEA-COMP:12315"/>
        <dbReference type="ChEBI" id="CHEBI:15377"/>
        <dbReference type="ChEBI" id="CHEBI:16044"/>
        <dbReference type="ChEBI" id="CHEBI:29950"/>
        <dbReference type="ChEBI" id="CHEBI:44120"/>
        <dbReference type="ChEBI" id="CHEBI:50058"/>
        <dbReference type="EC" id="1.8.4.11"/>
    </reaction>
</comment>
<comment type="similarity">
    <text evidence="4">Belongs to the MsrA Met sulfoxide reductase family.</text>
</comment>
<dbReference type="HOGENOM" id="CLU_031040_10_0_6"/>
<evidence type="ECO:0000256" key="3">
    <source>
        <dbReference type="ARBA" id="ARBA00048782"/>
    </source>
</evidence>
<dbReference type="EC" id="1.8.4.11" evidence="4"/>
<dbReference type="STRING" id="1217721.HY57_15410"/>
<dbReference type="NCBIfam" id="TIGR00401">
    <property type="entry name" value="msrA"/>
    <property type="match status" value="1"/>
</dbReference>
<dbReference type="PANTHER" id="PTHR43774">
    <property type="entry name" value="PEPTIDE METHIONINE SULFOXIDE REDUCTASE"/>
    <property type="match status" value="1"/>
</dbReference>
<dbReference type="InterPro" id="IPR036509">
    <property type="entry name" value="Met_Sox_Rdtase_MsrA_sf"/>
</dbReference>
<keyword evidence="1 4" id="KW-0560">Oxidoreductase</keyword>
<name>A0A075K2J0_9GAMM</name>
<comment type="catalytic activity">
    <reaction evidence="3 4">
        <text>[thioredoxin]-disulfide + L-methionine + H2O = L-methionine (S)-S-oxide + [thioredoxin]-dithiol</text>
        <dbReference type="Rhea" id="RHEA:19993"/>
        <dbReference type="Rhea" id="RHEA-COMP:10698"/>
        <dbReference type="Rhea" id="RHEA-COMP:10700"/>
        <dbReference type="ChEBI" id="CHEBI:15377"/>
        <dbReference type="ChEBI" id="CHEBI:29950"/>
        <dbReference type="ChEBI" id="CHEBI:50058"/>
        <dbReference type="ChEBI" id="CHEBI:57844"/>
        <dbReference type="ChEBI" id="CHEBI:58772"/>
        <dbReference type="EC" id="1.8.4.11"/>
    </reaction>
</comment>
<dbReference type="GO" id="GO:0008113">
    <property type="term" value="F:peptide-methionine (S)-S-oxide reductase activity"/>
    <property type="evidence" value="ECO:0007669"/>
    <property type="project" value="UniProtKB-UniRule"/>
</dbReference>
<organism evidence="7 8">
    <name type="scientific">Dyella japonica A8</name>
    <dbReference type="NCBI Taxonomy" id="1217721"/>
    <lineage>
        <taxon>Bacteria</taxon>
        <taxon>Pseudomonadati</taxon>
        <taxon>Pseudomonadota</taxon>
        <taxon>Gammaproteobacteria</taxon>
        <taxon>Lysobacterales</taxon>
        <taxon>Rhodanobacteraceae</taxon>
        <taxon>Dyella</taxon>
    </lineage>
</organism>
<evidence type="ECO:0000259" key="6">
    <source>
        <dbReference type="Pfam" id="PF01625"/>
    </source>
</evidence>
<sequence length="240" mass="25999">MERSFMSIRRFTWFSPLAGLLLMAGVSACTLATAGSDHAPLPDPAVDAAPAQGDQVAVLAGGCFWGLQSVFEHVKGVKKVSAGYSGGAANTAEYDRVSDGDTGHAESVKIVYDPSKVSYGQLLKVYFSVATDPTQLNRQGPDVGTQYRSVIFYGNDDQKRVATAYIAQLGAAHAFAAPIVTQVVPLKGFYVAESYHQDYARRHPDEPYIVFNDAPKVAHLKQQFPALYQPDRDVVSVMLH</sequence>
<gene>
    <name evidence="4" type="primary">msrA</name>
    <name evidence="7" type="ORF">HY57_15410</name>
</gene>
<feature type="chain" id="PRO_5001706762" description="Peptide methionine sulfoxide reductase MsrA" evidence="5">
    <location>
        <begin position="29"/>
        <end position="240"/>
    </location>
</feature>
<dbReference type="InterPro" id="IPR002569">
    <property type="entry name" value="Met_Sox_Rdtase_MsrA_dom"/>
</dbReference>
<evidence type="ECO:0000256" key="5">
    <source>
        <dbReference type="SAM" id="SignalP"/>
    </source>
</evidence>
<feature type="signal peptide" evidence="5">
    <location>
        <begin position="1"/>
        <end position="28"/>
    </location>
</feature>
<reference evidence="7 8" key="1">
    <citation type="submission" date="2014-07" db="EMBL/GenBank/DDBJ databases">
        <title>Complete Genome Sequence of Dyella japonica Strain A8 Isolated from Malaysian Tropical Soil.</title>
        <authorList>
            <person name="Hui R.K.H."/>
            <person name="Chen J.-W."/>
            <person name="Chan K.-G."/>
            <person name="Leung F.C.C."/>
        </authorList>
    </citation>
    <scope>NUCLEOTIDE SEQUENCE [LARGE SCALE GENOMIC DNA]</scope>
    <source>
        <strain evidence="7 8">A8</strain>
    </source>
</reference>
<dbReference type="PATRIC" id="fig|1217721.7.peg.3156"/>
<dbReference type="KEGG" id="dja:HY57_15410"/>
<dbReference type="AlphaFoldDB" id="A0A075K2J0"/>
<dbReference type="HAMAP" id="MF_01401">
    <property type="entry name" value="MsrA"/>
    <property type="match status" value="1"/>
</dbReference>
<dbReference type="Gene3D" id="3.30.1060.10">
    <property type="entry name" value="Peptide methionine sulphoxide reductase MsrA"/>
    <property type="match status" value="1"/>
</dbReference>
<evidence type="ECO:0000313" key="8">
    <source>
        <dbReference type="Proteomes" id="UP000027987"/>
    </source>
</evidence>
<keyword evidence="5" id="KW-0732">Signal</keyword>
<accession>A0A075K2J0</accession>
<dbReference type="PANTHER" id="PTHR43774:SF1">
    <property type="entry name" value="PEPTIDE METHIONINE SULFOXIDE REDUCTASE MSRA 2"/>
    <property type="match status" value="1"/>
</dbReference>